<dbReference type="InterPro" id="IPR000600">
    <property type="entry name" value="ROK"/>
</dbReference>
<evidence type="ECO:0000313" key="3">
    <source>
        <dbReference type="Proteomes" id="UP000594480"/>
    </source>
</evidence>
<name>A0A7S8MZ47_9MICO</name>
<evidence type="ECO:0000256" key="1">
    <source>
        <dbReference type="ARBA" id="ARBA00006479"/>
    </source>
</evidence>
<dbReference type="PROSITE" id="PS01125">
    <property type="entry name" value="ROK"/>
    <property type="match status" value="1"/>
</dbReference>
<organism evidence="2 3">
    <name type="scientific">Microbacterium schleiferi</name>
    <dbReference type="NCBI Taxonomy" id="69362"/>
    <lineage>
        <taxon>Bacteria</taxon>
        <taxon>Bacillati</taxon>
        <taxon>Actinomycetota</taxon>
        <taxon>Actinomycetes</taxon>
        <taxon>Micrococcales</taxon>
        <taxon>Microbacteriaceae</taxon>
        <taxon>Microbacterium</taxon>
    </lineage>
</organism>
<evidence type="ECO:0000313" key="2">
    <source>
        <dbReference type="EMBL" id="QPE05010.1"/>
    </source>
</evidence>
<reference evidence="2 3" key="1">
    <citation type="submission" date="2020-11" db="EMBL/GenBank/DDBJ databases">
        <title>Amino acid is mineralized and recycled by bacteria in oceanic microbiome.</title>
        <authorList>
            <person name="Zheng L.Y."/>
        </authorList>
    </citation>
    <scope>NUCLEOTIDE SEQUENCE [LARGE SCALE GENOMIC DNA]</scope>
    <source>
        <strain evidence="2 3">A32-1</strain>
    </source>
</reference>
<proteinExistence type="inferred from homology"/>
<dbReference type="InterPro" id="IPR043129">
    <property type="entry name" value="ATPase_NBD"/>
</dbReference>
<dbReference type="Gene3D" id="1.10.10.10">
    <property type="entry name" value="Winged helix-like DNA-binding domain superfamily/Winged helix DNA-binding domain"/>
    <property type="match status" value="1"/>
</dbReference>
<dbReference type="EMBL" id="CP064760">
    <property type="protein sequence ID" value="QPE05010.1"/>
    <property type="molecule type" value="Genomic_DNA"/>
</dbReference>
<comment type="similarity">
    <text evidence="1">Belongs to the ROK (NagC/XylR) family.</text>
</comment>
<accession>A0A7S8MZ47</accession>
<dbReference type="AlphaFoldDB" id="A0A7S8MZ47"/>
<dbReference type="InterPro" id="IPR036388">
    <property type="entry name" value="WH-like_DNA-bd_sf"/>
</dbReference>
<dbReference type="InterPro" id="IPR036390">
    <property type="entry name" value="WH_DNA-bd_sf"/>
</dbReference>
<protein>
    <submittedName>
        <fullName evidence="2">ROK family protein</fullName>
    </submittedName>
</protein>
<dbReference type="Gene3D" id="3.30.420.40">
    <property type="match status" value="2"/>
</dbReference>
<sequence length="406" mass="42249">MRHRRDKGAEMGTVGAGDLFRILRDGSPRTRGELVDETGLARTSVVVRLAALQEIGLVSSLGNAASSGGRPASRVAFDASARTVVAVDLGATHGVVGITDLRGEVRITERRELDIAAGPQATLDWVIEAAQRLLADLDVDPSTVLGVGIGVPGPVQHSTGRPIRPPIMPGWDGFDIPAFVRERIDVPTFVDNDVNVLAIGERATSWPDVDDLLFIKVSTGIGAGVISGGSLQRGAQGSAGDIGHVQVPHYSLDERDLEAIASAPAIAQELSAASGERVPPGAVAERIRIGDPVAIAAARDAGRAIGEVAAMCVSLLNPSTVVVGGRLGVLVQEIIAGVREVVYKRSIPLATQYLNIVPARGGIDAGVRGAALMVIDELLSPEAIDRMVADLVGRSSSGQRESSKSR</sequence>
<dbReference type="InterPro" id="IPR049874">
    <property type="entry name" value="ROK_cs"/>
</dbReference>
<dbReference type="KEGG" id="msf:IT882_02505"/>
<keyword evidence="3" id="KW-1185">Reference proteome</keyword>
<dbReference type="SUPFAM" id="SSF46785">
    <property type="entry name" value="Winged helix' DNA-binding domain"/>
    <property type="match status" value="1"/>
</dbReference>
<dbReference type="PANTHER" id="PTHR18964">
    <property type="entry name" value="ROK (REPRESSOR, ORF, KINASE) FAMILY"/>
    <property type="match status" value="1"/>
</dbReference>
<dbReference type="Proteomes" id="UP000594480">
    <property type="component" value="Chromosome"/>
</dbReference>
<dbReference type="SUPFAM" id="SSF53067">
    <property type="entry name" value="Actin-like ATPase domain"/>
    <property type="match status" value="1"/>
</dbReference>
<dbReference type="CDD" id="cd23763">
    <property type="entry name" value="ASKHA_ATPase_ROK"/>
    <property type="match status" value="1"/>
</dbReference>
<dbReference type="Pfam" id="PF00480">
    <property type="entry name" value="ROK"/>
    <property type="match status" value="1"/>
</dbReference>
<gene>
    <name evidence="2" type="ORF">IT882_02505</name>
</gene>
<dbReference type="PANTHER" id="PTHR18964:SF173">
    <property type="entry name" value="GLUCOKINASE"/>
    <property type="match status" value="1"/>
</dbReference>